<gene>
    <name evidence="1" type="ORF">RR49_02555</name>
</gene>
<evidence type="ECO:0000313" key="1">
    <source>
        <dbReference type="EMBL" id="KJL35333.1"/>
    </source>
</evidence>
<sequence length="33" mass="3356">MITIHTTGFPRTRAVSATVPAVMGLAGTGLRTA</sequence>
<organism evidence="1 2">
    <name type="scientific">Microbacterium ginsengisoli</name>
    <dbReference type="NCBI Taxonomy" id="400772"/>
    <lineage>
        <taxon>Bacteria</taxon>
        <taxon>Bacillati</taxon>
        <taxon>Actinomycetota</taxon>
        <taxon>Actinomycetes</taxon>
        <taxon>Micrococcales</taxon>
        <taxon>Microbacteriaceae</taxon>
        <taxon>Microbacterium</taxon>
    </lineage>
</organism>
<dbReference type="EMBL" id="JYIY01000079">
    <property type="protein sequence ID" value="KJL35333.1"/>
    <property type="molecule type" value="Genomic_DNA"/>
</dbReference>
<protein>
    <submittedName>
        <fullName evidence="1">Uncharacterized protein</fullName>
    </submittedName>
</protein>
<dbReference type="STRING" id="400772.RR49_02555"/>
<keyword evidence="2" id="KW-1185">Reference proteome</keyword>
<evidence type="ECO:0000313" key="2">
    <source>
        <dbReference type="Proteomes" id="UP000033451"/>
    </source>
</evidence>
<comment type="caution">
    <text evidence="1">The sequence shown here is derived from an EMBL/GenBank/DDBJ whole genome shotgun (WGS) entry which is preliminary data.</text>
</comment>
<proteinExistence type="predicted"/>
<dbReference type="Proteomes" id="UP000033451">
    <property type="component" value="Unassembled WGS sequence"/>
</dbReference>
<reference evidence="1 2" key="1">
    <citation type="submission" date="2015-02" db="EMBL/GenBank/DDBJ databases">
        <title>Draft genome sequences of ten Microbacterium spp. with emphasis on heavy metal contaminated environments.</title>
        <authorList>
            <person name="Corretto E."/>
        </authorList>
    </citation>
    <scope>NUCLEOTIDE SEQUENCE [LARGE SCALE GENOMIC DNA]</scope>
    <source>
        <strain evidence="1 2">DSM 18659</strain>
    </source>
</reference>
<accession>A0A0F0LQA5</accession>
<dbReference type="AlphaFoldDB" id="A0A0F0LQA5"/>
<dbReference type="PATRIC" id="fig|400772.4.peg.2567"/>
<name>A0A0F0LQA5_9MICO</name>